<feature type="domain" description="YHYH" evidence="1">
    <location>
        <begin position="76"/>
        <end position="251"/>
    </location>
</feature>
<dbReference type="EMBL" id="JAHWQX010000001">
    <property type="protein sequence ID" value="MBW3096144.1"/>
    <property type="molecule type" value="Genomic_DNA"/>
</dbReference>
<dbReference type="Pfam" id="PF14240">
    <property type="entry name" value="YHYH"/>
    <property type="match status" value="1"/>
</dbReference>
<name>A0ABS6WJL6_9HYPH</name>
<protein>
    <submittedName>
        <fullName evidence="2">YHYH protein</fullName>
    </submittedName>
</protein>
<evidence type="ECO:0000259" key="1">
    <source>
        <dbReference type="Pfam" id="PF14240"/>
    </source>
</evidence>
<keyword evidence="3" id="KW-1185">Reference proteome</keyword>
<reference evidence="2" key="1">
    <citation type="submission" date="2021-07" db="EMBL/GenBank/DDBJ databases">
        <title>Pseudohoeflea marina sp. nov. a polyhydroxyalcanoate-producing bacterium.</title>
        <authorList>
            <person name="Zheng W."/>
            <person name="Yu S."/>
            <person name="Huang Y."/>
        </authorList>
    </citation>
    <scope>NUCLEOTIDE SEQUENCE</scope>
    <source>
        <strain evidence="2">DP4N28-3</strain>
    </source>
</reference>
<gene>
    <name evidence="2" type="ORF">KY465_02495</name>
</gene>
<sequence length="258" mass="27825">MTIQDFRLKFIPAAAALFGLIVAPTIALAAKGSARITKSGGSICLASDGLPDHGTGRFPNRNNPHAMRAQNIRVCVPANPQKTGHAQTLRGSIGFALNGVMIQPGTADYYDPRSPRKHSRNGNRNWKLDGMGAGRQLGLDTNNAHVDHRGLYHYHGKPTGFLSQASSSLIGFAADGFEIHYVGGAARSGYTLKPGQRDGGPGGRHDGTYVQDWRFTGGPDTLDKCNGGTFGGKFVYFLTDTYPYYPPCLWGKVERGFR</sequence>
<evidence type="ECO:0000313" key="2">
    <source>
        <dbReference type="EMBL" id="MBW3096144.1"/>
    </source>
</evidence>
<accession>A0ABS6WJL6</accession>
<comment type="caution">
    <text evidence="2">The sequence shown here is derived from an EMBL/GenBank/DDBJ whole genome shotgun (WGS) entry which is preliminary data.</text>
</comment>
<evidence type="ECO:0000313" key="3">
    <source>
        <dbReference type="Proteomes" id="UP001430804"/>
    </source>
</evidence>
<dbReference type="Proteomes" id="UP001430804">
    <property type="component" value="Unassembled WGS sequence"/>
</dbReference>
<dbReference type="RefSeq" id="WP_219158098.1">
    <property type="nucleotide sequence ID" value="NZ_JAHWQX010000001.1"/>
</dbReference>
<proteinExistence type="predicted"/>
<organism evidence="2 3">
    <name type="scientific">Pseudohoeflea coraliihabitans</name>
    <dbReference type="NCBI Taxonomy" id="2860393"/>
    <lineage>
        <taxon>Bacteria</taxon>
        <taxon>Pseudomonadati</taxon>
        <taxon>Pseudomonadota</taxon>
        <taxon>Alphaproteobacteria</taxon>
        <taxon>Hyphomicrobiales</taxon>
        <taxon>Rhizobiaceae</taxon>
        <taxon>Pseudohoeflea</taxon>
    </lineage>
</organism>
<dbReference type="InterPro" id="IPR025924">
    <property type="entry name" value="YHYH_dom"/>
</dbReference>